<dbReference type="GO" id="GO:0005524">
    <property type="term" value="F:ATP binding"/>
    <property type="evidence" value="ECO:0007669"/>
    <property type="project" value="UniProtKB-KW"/>
</dbReference>
<dbReference type="GO" id="GO:0019136">
    <property type="term" value="F:deoxynucleoside kinase activity"/>
    <property type="evidence" value="ECO:0007669"/>
    <property type="project" value="InterPro"/>
</dbReference>
<evidence type="ECO:0000256" key="2">
    <source>
        <dbReference type="PIRSR" id="PIRSR000705-3"/>
    </source>
</evidence>
<dbReference type="Gene3D" id="3.40.50.300">
    <property type="entry name" value="P-loop containing nucleotide triphosphate hydrolases"/>
    <property type="match status" value="1"/>
</dbReference>
<keyword evidence="4" id="KW-0418">Kinase</keyword>
<dbReference type="Proteomes" id="UP000029736">
    <property type="component" value="Unassembled WGS sequence"/>
</dbReference>
<keyword evidence="2" id="KW-0547">Nucleotide-binding</keyword>
<dbReference type="PIRSF" id="PIRSF000705">
    <property type="entry name" value="DNK"/>
    <property type="match status" value="1"/>
</dbReference>
<feature type="binding site" evidence="2">
    <location>
        <begin position="10"/>
        <end position="18"/>
    </location>
    <ligand>
        <name>ATP</name>
        <dbReference type="ChEBI" id="CHEBI:30616"/>
    </ligand>
</feature>
<dbReference type="OrthoDB" id="9776634at2"/>
<evidence type="ECO:0000256" key="1">
    <source>
        <dbReference type="PIRSR" id="PIRSR000705-1"/>
    </source>
</evidence>
<evidence type="ECO:0000313" key="4">
    <source>
        <dbReference type="EMBL" id="KGE86196.1"/>
    </source>
</evidence>
<dbReference type="InterPro" id="IPR031314">
    <property type="entry name" value="DNK_dom"/>
</dbReference>
<dbReference type="STRING" id="1524460.IX84_22455"/>
<feature type="binding site" evidence="2">
    <location>
        <begin position="181"/>
        <end position="183"/>
    </location>
    <ligand>
        <name>ATP</name>
        <dbReference type="ChEBI" id="CHEBI:30616"/>
    </ligand>
</feature>
<keyword evidence="2" id="KW-0067">ATP-binding</keyword>
<proteinExistence type="predicted"/>
<accession>A0A098S280</accession>
<dbReference type="Pfam" id="PF01712">
    <property type="entry name" value="dNK"/>
    <property type="match status" value="1"/>
</dbReference>
<dbReference type="EMBL" id="JPOS01000081">
    <property type="protein sequence ID" value="KGE86196.1"/>
    <property type="molecule type" value="Genomic_DNA"/>
</dbReference>
<protein>
    <submittedName>
        <fullName evidence="4">Deoxynucleoside kinase</fullName>
    </submittedName>
</protein>
<evidence type="ECO:0000259" key="3">
    <source>
        <dbReference type="Pfam" id="PF01712"/>
    </source>
</evidence>
<name>A0A098S280_9BACT</name>
<dbReference type="InterPro" id="IPR050566">
    <property type="entry name" value="Deoxyribonucleoside_kinase"/>
</dbReference>
<organism evidence="4 5">
    <name type="scientific">Phaeodactylibacter xiamenensis</name>
    <dbReference type="NCBI Taxonomy" id="1524460"/>
    <lineage>
        <taxon>Bacteria</taxon>
        <taxon>Pseudomonadati</taxon>
        <taxon>Bacteroidota</taxon>
        <taxon>Saprospiria</taxon>
        <taxon>Saprospirales</taxon>
        <taxon>Haliscomenobacteraceae</taxon>
        <taxon>Phaeodactylibacter</taxon>
    </lineage>
</organism>
<dbReference type="PANTHER" id="PTHR10513">
    <property type="entry name" value="DEOXYNUCLEOSIDE KINASE"/>
    <property type="match status" value="1"/>
</dbReference>
<evidence type="ECO:0000313" key="5">
    <source>
        <dbReference type="Proteomes" id="UP000029736"/>
    </source>
</evidence>
<keyword evidence="4" id="KW-0808">Transferase</keyword>
<dbReference type="AlphaFoldDB" id="A0A098S280"/>
<feature type="active site" description="Proton acceptor" evidence="1">
    <location>
        <position position="85"/>
    </location>
</feature>
<gene>
    <name evidence="4" type="ORF">IX84_22455</name>
</gene>
<dbReference type="CDD" id="cd01673">
    <property type="entry name" value="dNK"/>
    <property type="match status" value="1"/>
</dbReference>
<dbReference type="InterPro" id="IPR027417">
    <property type="entry name" value="P-loop_NTPase"/>
</dbReference>
<reference evidence="4 5" key="1">
    <citation type="journal article" date="2014" name="Int. J. Syst. Evol. Microbiol.">
        <title>Phaeodactylibacter xiamenensis gen. nov., sp. nov., a member of the family Saprospiraceae isolated from the marine alga Phaeodactylum tricornutum.</title>
        <authorList>
            <person name="Chen Z.Jr."/>
            <person name="Lei X."/>
            <person name="Lai Q."/>
            <person name="Li Y."/>
            <person name="Zhang B."/>
            <person name="Zhang J."/>
            <person name="Zhang H."/>
            <person name="Yang L."/>
            <person name="Zheng W."/>
            <person name="Tian Y."/>
            <person name="Yu Z."/>
            <person name="Xu H.Jr."/>
            <person name="Zheng T."/>
        </authorList>
    </citation>
    <scope>NUCLEOTIDE SEQUENCE [LARGE SCALE GENOMIC DNA]</scope>
    <source>
        <strain evidence="4 5">KD52</strain>
    </source>
</reference>
<dbReference type="SUPFAM" id="SSF52540">
    <property type="entry name" value="P-loop containing nucleoside triphosphate hydrolases"/>
    <property type="match status" value="1"/>
</dbReference>
<dbReference type="PANTHER" id="PTHR10513:SF46">
    <property type="entry name" value="DEOXYGUANOSINE KINASE"/>
    <property type="match status" value="1"/>
</dbReference>
<sequence>MQHQFLIIEGNIGAGKTTLSQMLAEDFGFKLLLEEFADNPFLPHFYQNPDRYAFPVELFFMTERHKQLQQELAQRDLFQEGIVADYIFYKTLLFARNNLNTEEYRLFQRLFNILNAAFPKPDLLVYLHRSADRLMDNIRKRGRAFEQEIEPSYLQEIQQSYFEFFRSNEQLPILIIDIEDLDFLNNPEDYQKILDLINRPYRPGLHRASFY</sequence>
<dbReference type="InterPro" id="IPR002624">
    <property type="entry name" value="DCK/DGK"/>
</dbReference>
<keyword evidence="5" id="KW-1185">Reference proteome</keyword>
<dbReference type="GO" id="GO:0005737">
    <property type="term" value="C:cytoplasm"/>
    <property type="evidence" value="ECO:0007669"/>
    <property type="project" value="TreeGrafter"/>
</dbReference>
<feature type="domain" description="Deoxynucleoside kinase" evidence="3">
    <location>
        <begin position="7"/>
        <end position="198"/>
    </location>
</feature>
<comment type="caution">
    <text evidence="4">The sequence shown here is derived from an EMBL/GenBank/DDBJ whole genome shotgun (WGS) entry which is preliminary data.</text>
</comment>